<gene>
    <name evidence="2" type="ORF">E2C01_076994</name>
</gene>
<evidence type="ECO:0000313" key="3">
    <source>
        <dbReference type="Proteomes" id="UP000324222"/>
    </source>
</evidence>
<evidence type="ECO:0000256" key="1">
    <source>
        <dbReference type="SAM" id="Phobius"/>
    </source>
</evidence>
<protein>
    <submittedName>
        <fullName evidence="2">Uncharacterized protein</fullName>
    </submittedName>
</protein>
<dbReference type="OrthoDB" id="10062378at2759"/>
<dbReference type="EMBL" id="VSRR010059461">
    <property type="protein sequence ID" value="MPC82335.1"/>
    <property type="molecule type" value="Genomic_DNA"/>
</dbReference>
<keyword evidence="1" id="KW-1133">Transmembrane helix</keyword>
<comment type="caution">
    <text evidence="2">The sequence shown here is derived from an EMBL/GenBank/DDBJ whole genome shotgun (WGS) entry which is preliminary data.</text>
</comment>
<keyword evidence="1" id="KW-0812">Transmembrane</keyword>
<dbReference type="AlphaFoldDB" id="A0A5B7IJ42"/>
<dbReference type="Proteomes" id="UP000324222">
    <property type="component" value="Unassembled WGS sequence"/>
</dbReference>
<sequence>MNDCYRECKVPAVRNTEATSKVFPAALGKPAACQHKVTGSTGRCRQYTSQTYKAVRAGGEARYLRYLEVPGICGGDQRRQHNTGVRGAVSRGGGYFQYITYKMSSYETFEPTTYPWGPCVFMVSFLSIVISFCSPYWLVNDGEMEEGHFLNTGKHFSSESGYTPAGLCALHHAWCSLDKASHNHNLQQMKPRDSGCGK</sequence>
<proteinExistence type="predicted"/>
<feature type="transmembrane region" description="Helical" evidence="1">
    <location>
        <begin position="114"/>
        <end position="139"/>
    </location>
</feature>
<evidence type="ECO:0000313" key="2">
    <source>
        <dbReference type="EMBL" id="MPC82335.1"/>
    </source>
</evidence>
<name>A0A5B7IJ42_PORTR</name>
<accession>A0A5B7IJ42</accession>
<keyword evidence="1" id="KW-0472">Membrane</keyword>
<organism evidence="2 3">
    <name type="scientific">Portunus trituberculatus</name>
    <name type="common">Swimming crab</name>
    <name type="synonym">Neptunus trituberculatus</name>
    <dbReference type="NCBI Taxonomy" id="210409"/>
    <lineage>
        <taxon>Eukaryota</taxon>
        <taxon>Metazoa</taxon>
        <taxon>Ecdysozoa</taxon>
        <taxon>Arthropoda</taxon>
        <taxon>Crustacea</taxon>
        <taxon>Multicrustacea</taxon>
        <taxon>Malacostraca</taxon>
        <taxon>Eumalacostraca</taxon>
        <taxon>Eucarida</taxon>
        <taxon>Decapoda</taxon>
        <taxon>Pleocyemata</taxon>
        <taxon>Brachyura</taxon>
        <taxon>Eubrachyura</taxon>
        <taxon>Portunoidea</taxon>
        <taxon>Portunidae</taxon>
        <taxon>Portuninae</taxon>
        <taxon>Portunus</taxon>
    </lineage>
</organism>
<reference evidence="2 3" key="1">
    <citation type="submission" date="2019-05" db="EMBL/GenBank/DDBJ databases">
        <title>Another draft genome of Portunus trituberculatus and its Hox gene families provides insights of decapod evolution.</title>
        <authorList>
            <person name="Jeong J.-H."/>
            <person name="Song I."/>
            <person name="Kim S."/>
            <person name="Choi T."/>
            <person name="Kim D."/>
            <person name="Ryu S."/>
            <person name="Kim W."/>
        </authorList>
    </citation>
    <scope>NUCLEOTIDE SEQUENCE [LARGE SCALE GENOMIC DNA]</scope>
    <source>
        <tissue evidence="2">Muscle</tissue>
    </source>
</reference>
<keyword evidence="3" id="KW-1185">Reference proteome</keyword>